<evidence type="ECO:0000313" key="1">
    <source>
        <dbReference type="EMBL" id="SBT15880.1"/>
    </source>
</evidence>
<reference evidence="2" key="1">
    <citation type="submission" date="2016-06" db="EMBL/GenBank/DDBJ databases">
        <authorList>
            <person name="Rodrigo-Torres L."/>
            <person name="Arahal D.R."/>
        </authorList>
    </citation>
    <scope>NUCLEOTIDE SEQUENCE [LARGE SCALE GENOMIC DNA]</scope>
    <source>
        <strain evidence="2">CECT 7224</strain>
    </source>
</reference>
<organism evidence="1 2">
    <name type="scientific">Vibrio celticus</name>
    <dbReference type="NCBI Taxonomy" id="446372"/>
    <lineage>
        <taxon>Bacteria</taxon>
        <taxon>Pseudomonadati</taxon>
        <taxon>Pseudomonadota</taxon>
        <taxon>Gammaproteobacteria</taxon>
        <taxon>Vibrionales</taxon>
        <taxon>Vibrionaceae</taxon>
        <taxon>Vibrio</taxon>
    </lineage>
</organism>
<protein>
    <submittedName>
        <fullName evidence="1">Uncharacterized protein</fullName>
    </submittedName>
</protein>
<proteinExistence type="predicted"/>
<dbReference type="Proteomes" id="UP000092819">
    <property type="component" value="Unassembled WGS sequence"/>
</dbReference>
<gene>
    <name evidence="1" type="ORF">VCE7224_04706</name>
</gene>
<dbReference type="EMBL" id="FLQZ01000192">
    <property type="protein sequence ID" value="SBT15880.1"/>
    <property type="molecule type" value="Genomic_DNA"/>
</dbReference>
<dbReference type="AlphaFoldDB" id="A0A1C3JL23"/>
<keyword evidence="2" id="KW-1185">Reference proteome</keyword>
<accession>A0A1C3JL23</accession>
<evidence type="ECO:0000313" key="2">
    <source>
        <dbReference type="Proteomes" id="UP000092819"/>
    </source>
</evidence>
<sequence length="185" mass="18914">MPAIESGVNVLSGLSTSVLVNVPDVVTALSVSSTLTVAVLTVAASLVPLIVTLMVEGVPSTDDTVKVSSTLSPTFNWLNALLAVNVQCPLASIVRSPLDPVIESGVKVLSGLSTSVLVNVPDVVTALSVSSTLTVAVLTVALSLVPLIVTLIVDAVPSIDETVKVSSTLSPTFNWLNALFAVNIQ</sequence>
<name>A0A1C3JL23_9VIBR</name>